<keyword evidence="2" id="KW-1185">Reference proteome</keyword>
<reference evidence="2" key="1">
    <citation type="submission" date="2016-06" db="EMBL/GenBank/DDBJ databases">
        <title>Parallel loss of symbiosis genes in relatives of nitrogen-fixing non-legume Parasponia.</title>
        <authorList>
            <person name="Van Velzen R."/>
            <person name="Holmer R."/>
            <person name="Bu F."/>
            <person name="Rutten L."/>
            <person name="Van Zeijl A."/>
            <person name="Liu W."/>
            <person name="Santuari L."/>
            <person name="Cao Q."/>
            <person name="Sharma T."/>
            <person name="Shen D."/>
            <person name="Roswanjaya Y."/>
            <person name="Wardhani T."/>
            <person name="Kalhor M.S."/>
            <person name="Jansen J."/>
            <person name="Van den Hoogen J."/>
            <person name="Gungor B."/>
            <person name="Hartog M."/>
            <person name="Hontelez J."/>
            <person name="Verver J."/>
            <person name="Yang W.-C."/>
            <person name="Schijlen E."/>
            <person name="Repin R."/>
            <person name="Schilthuizen M."/>
            <person name="Schranz E."/>
            <person name="Heidstra R."/>
            <person name="Miyata K."/>
            <person name="Fedorova E."/>
            <person name="Kohlen W."/>
            <person name="Bisseling T."/>
            <person name="Smit S."/>
            <person name="Geurts R."/>
        </authorList>
    </citation>
    <scope>NUCLEOTIDE SEQUENCE [LARGE SCALE GENOMIC DNA]</scope>
    <source>
        <strain evidence="2">cv. WU1-14</strain>
    </source>
</reference>
<sequence>MVVYITVDNTRWKRGRVLDSGVAYEVDQLVFRVRFEESEVWKMEIKTVFDFSTQIIWLENEYH</sequence>
<accession>A0A2P5E0I6</accession>
<evidence type="ECO:0000313" key="1">
    <source>
        <dbReference type="EMBL" id="PON79043.1"/>
    </source>
</evidence>
<dbReference type="Proteomes" id="UP000237105">
    <property type="component" value="Unassembled WGS sequence"/>
</dbReference>
<protein>
    <submittedName>
        <fullName evidence="1">Uncharacterized protein</fullName>
    </submittedName>
</protein>
<gene>
    <name evidence="1" type="ORF">PanWU01x14_015440</name>
</gene>
<comment type="caution">
    <text evidence="1">The sequence shown here is derived from an EMBL/GenBank/DDBJ whole genome shotgun (WGS) entry which is preliminary data.</text>
</comment>
<name>A0A2P5E0I6_PARAD</name>
<proteinExistence type="predicted"/>
<dbReference type="AlphaFoldDB" id="A0A2P5E0I6"/>
<dbReference type="OrthoDB" id="10484646at2759"/>
<dbReference type="EMBL" id="JXTB01000006">
    <property type="protein sequence ID" value="PON79043.1"/>
    <property type="molecule type" value="Genomic_DNA"/>
</dbReference>
<organism evidence="1 2">
    <name type="scientific">Parasponia andersonii</name>
    <name type="common">Sponia andersonii</name>
    <dbReference type="NCBI Taxonomy" id="3476"/>
    <lineage>
        <taxon>Eukaryota</taxon>
        <taxon>Viridiplantae</taxon>
        <taxon>Streptophyta</taxon>
        <taxon>Embryophyta</taxon>
        <taxon>Tracheophyta</taxon>
        <taxon>Spermatophyta</taxon>
        <taxon>Magnoliopsida</taxon>
        <taxon>eudicotyledons</taxon>
        <taxon>Gunneridae</taxon>
        <taxon>Pentapetalae</taxon>
        <taxon>rosids</taxon>
        <taxon>fabids</taxon>
        <taxon>Rosales</taxon>
        <taxon>Cannabaceae</taxon>
        <taxon>Parasponia</taxon>
    </lineage>
</organism>
<evidence type="ECO:0000313" key="2">
    <source>
        <dbReference type="Proteomes" id="UP000237105"/>
    </source>
</evidence>